<gene>
    <name evidence="1" type="ORF">CC78DRAFT_420801</name>
</gene>
<proteinExistence type="predicted"/>
<comment type="caution">
    <text evidence="1">The sequence shown here is derived from an EMBL/GenBank/DDBJ whole genome shotgun (WGS) entry which is preliminary data.</text>
</comment>
<dbReference type="AlphaFoldDB" id="A0A9P4K2I9"/>
<protein>
    <submittedName>
        <fullName evidence="1">Uncharacterized protein</fullName>
    </submittedName>
</protein>
<evidence type="ECO:0000313" key="1">
    <source>
        <dbReference type="EMBL" id="KAF2258304.1"/>
    </source>
</evidence>
<dbReference type="EMBL" id="ML986770">
    <property type="protein sequence ID" value="KAF2258304.1"/>
    <property type="molecule type" value="Genomic_DNA"/>
</dbReference>
<evidence type="ECO:0000313" key="2">
    <source>
        <dbReference type="Proteomes" id="UP000800093"/>
    </source>
</evidence>
<feature type="non-terminal residue" evidence="1">
    <location>
        <position position="61"/>
    </location>
</feature>
<organism evidence="1 2">
    <name type="scientific">Lojkania enalia</name>
    <dbReference type="NCBI Taxonomy" id="147567"/>
    <lineage>
        <taxon>Eukaryota</taxon>
        <taxon>Fungi</taxon>
        <taxon>Dikarya</taxon>
        <taxon>Ascomycota</taxon>
        <taxon>Pezizomycotina</taxon>
        <taxon>Dothideomycetes</taxon>
        <taxon>Pleosporomycetidae</taxon>
        <taxon>Pleosporales</taxon>
        <taxon>Pleosporales incertae sedis</taxon>
        <taxon>Lojkania</taxon>
    </lineage>
</organism>
<reference evidence="2" key="1">
    <citation type="journal article" date="2020" name="Stud. Mycol.">
        <title>101 Dothideomycetes genomes: A test case for predicting lifestyles and emergence of pathogens.</title>
        <authorList>
            <person name="Haridas S."/>
            <person name="Albert R."/>
            <person name="Binder M."/>
            <person name="Bloem J."/>
            <person name="LaButti K."/>
            <person name="Salamov A."/>
            <person name="Andreopoulos B."/>
            <person name="Baker S."/>
            <person name="Barry K."/>
            <person name="Bills G."/>
            <person name="Bluhm B."/>
            <person name="Cannon C."/>
            <person name="Castanera R."/>
            <person name="Culley D."/>
            <person name="Daum C."/>
            <person name="Ezra D."/>
            <person name="Gonzalez J."/>
            <person name="Henrissat B."/>
            <person name="Kuo A."/>
            <person name="Liang C."/>
            <person name="Lipzen A."/>
            <person name="Lutzoni F."/>
            <person name="Magnuson J."/>
            <person name="Mondo S."/>
            <person name="Nolan M."/>
            <person name="Ohm R."/>
            <person name="Pangilinan J."/>
            <person name="Park H.-J."/>
            <person name="Ramirez L."/>
            <person name="Alfaro M."/>
            <person name="Sun H."/>
            <person name="Tritt A."/>
            <person name="Yoshinaga Y."/>
            <person name="Zwiers L.-H."/>
            <person name="Turgeon B."/>
            <person name="Goodwin S."/>
            <person name="Spatafora J."/>
            <person name="Crous P."/>
            <person name="Grigoriev I."/>
        </authorList>
    </citation>
    <scope>NUCLEOTIDE SEQUENCE [LARGE SCALE GENOMIC DNA]</scope>
    <source>
        <strain evidence="2">CBS 304.66</strain>
    </source>
</reference>
<dbReference type="OrthoDB" id="5405453at2759"/>
<accession>A0A9P4K2I9</accession>
<keyword evidence="2" id="KW-1185">Reference proteome</keyword>
<dbReference type="Proteomes" id="UP000800093">
    <property type="component" value="Unassembled WGS sequence"/>
</dbReference>
<feature type="non-terminal residue" evidence="1">
    <location>
        <position position="1"/>
    </location>
</feature>
<name>A0A9P4K2I9_9PLEO</name>
<sequence>SHSQQLSRDQRLWDHTLRDVGYWLQDIVKQPGITYGHAQYAASYRITPKKRPGRSPNLSDE</sequence>